<keyword evidence="5 8" id="KW-0560">Oxidoreductase</keyword>
<keyword evidence="14" id="KW-1185">Reference proteome</keyword>
<name>A0A418WR15_9SPHN</name>
<feature type="binding site" evidence="11">
    <location>
        <position position="99"/>
    </location>
    <ligand>
        <name>NAD(+)</name>
        <dbReference type="ChEBI" id="CHEBI:57540"/>
    </ligand>
</feature>
<feature type="binding site" evidence="11">
    <location>
        <position position="358"/>
    </location>
    <ligand>
        <name>NAD(+)</name>
        <dbReference type="ChEBI" id="CHEBI:57540"/>
    </ligand>
</feature>
<evidence type="ECO:0000256" key="11">
    <source>
        <dbReference type="PIRSR" id="PIRSR500134-3"/>
    </source>
</evidence>
<evidence type="ECO:0000256" key="2">
    <source>
        <dbReference type="ARBA" id="ARBA00006601"/>
    </source>
</evidence>
<feature type="binding site" evidence="11">
    <location>
        <position position="43"/>
    </location>
    <ligand>
        <name>NAD(+)</name>
        <dbReference type="ChEBI" id="CHEBI:57540"/>
    </ligand>
</feature>
<feature type="domain" description="UDP-glucose/GDP-mannose dehydrogenase C-terminal" evidence="12">
    <location>
        <begin position="344"/>
        <end position="446"/>
    </location>
</feature>
<dbReference type="PANTHER" id="PTHR43750">
    <property type="entry name" value="UDP-GLUCOSE 6-DEHYDROGENASE TUAD"/>
    <property type="match status" value="1"/>
</dbReference>
<dbReference type="GO" id="GO:0006065">
    <property type="term" value="P:UDP-glucuronate biosynthetic process"/>
    <property type="evidence" value="ECO:0007669"/>
    <property type="project" value="UniProtKB-UniPathway"/>
</dbReference>
<evidence type="ECO:0000256" key="6">
    <source>
        <dbReference type="ARBA" id="ARBA00023027"/>
    </source>
</evidence>
<dbReference type="InterPro" id="IPR028357">
    <property type="entry name" value="UDPglc_DH_bac"/>
</dbReference>
<dbReference type="Pfam" id="PF03721">
    <property type="entry name" value="UDPG_MGDP_dh_N"/>
    <property type="match status" value="1"/>
</dbReference>
<feature type="active site" description="Nucleophile" evidence="9">
    <location>
        <position position="291"/>
    </location>
</feature>
<evidence type="ECO:0000256" key="1">
    <source>
        <dbReference type="ARBA" id="ARBA00004701"/>
    </source>
</evidence>
<comment type="catalytic activity">
    <reaction evidence="7 8">
        <text>UDP-alpha-D-glucose + 2 NAD(+) + H2O = UDP-alpha-D-glucuronate + 2 NADH + 3 H(+)</text>
        <dbReference type="Rhea" id="RHEA:23596"/>
        <dbReference type="ChEBI" id="CHEBI:15377"/>
        <dbReference type="ChEBI" id="CHEBI:15378"/>
        <dbReference type="ChEBI" id="CHEBI:57540"/>
        <dbReference type="ChEBI" id="CHEBI:57945"/>
        <dbReference type="ChEBI" id="CHEBI:58052"/>
        <dbReference type="ChEBI" id="CHEBI:58885"/>
        <dbReference type="EC" id="1.1.1.22"/>
    </reaction>
</comment>
<dbReference type="InterPro" id="IPR036291">
    <property type="entry name" value="NAD(P)-bd_dom_sf"/>
</dbReference>
<evidence type="ECO:0000313" key="14">
    <source>
        <dbReference type="Proteomes" id="UP000286100"/>
    </source>
</evidence>
<feature type="binding site" evidence="10">
    <location>
        <begin position="170"/>
        <end position="173"/>
    </location>
    <ligand>
        <name>substrate</name>
    </ligand>
</feature>
<evidence type="ECO:0000256" key="8">
    <source>
        <dbReference type="PIRNR" id="PIRNR000124"/>
    </source>
</evidence>
<dbReference type="AlphaFoldDB" id="A0A418WR15"/>
<dbReference type="Pfam" id="PF00984">
    <property type="entry name" value="UDPG_MGDP_dh"/>
    <property type="match status" value="1"/>
</dbReference>
<protein>
    <recommendedName>
        <fullName evidence="4 8">UDP-glucose 6-dehydrogenase</fullName>
        <ecNumber evidence="3 8">1.1.1.22</ecNumber>
    </recommendedName>
</protein>
<dbReference type="Gene3D" id="1.20.5.100">
    <property type="entry name" value="Cytochrome c1, transmembrane anchor, C-terminal"/>
    <property type="match status" value="1"/>
</dbReference>
<dbReference type="InterPro" id="IPR008927">
    <property type="entry name" value="6-PGluconate_DH-like_C_sf"/>
</dbReference>
<dbReference type="InterPro" id="IPR014026">
    <property type="entry name" value="UDP-Glc/GDP-Man_DH_dimer"/>
</dbReference>
<evidence type="ECO:0000259" key="12">
    <source>
        <dbReference type="SMART" id="SM00984"/>
    </source>
</evidence>
<evidence type="ECO:0000256" key="3">
    <source>
        <dbReference type="ARBA" id="ARBA00012954"/>
    </source>
</evidence>
<dbReference type="SUPFAM" id="SSF52413">
    <property type="entry name" value="UDP-glucose/GDP-mannose dehydrogenase C-terminal domain"/>
    <property type="match status" value="1"/>
</dbReference>
<evidence type="ECO:0000256" key="5">
    <source>
        <dbReference type="ARBA" id="ARBA00023002"/>
    </source>
</evidence>
<reference evidence="13 14" key="1">
    <citation type="submission" date="2018-09" db="EMBL/GenBank/DDBJ databases">
        <authorList>
            <person name="Zhu H."/>
        </authorList>
    </citation>
    <scope>NUCLEOTIDE SEQUENCE [LARGE SCALE GENOMIC DNA]</scope>
    <source>
        <strain evidence="13 14">K2R01-6</strain>
    </source>
</reference>
<dbReference type="GO" id="GO:0003979">
    <property type="term" value="F:UDP-glucose 6-dehydrogenase activity"/>
    <property type="evidence" value="ECO:0007669"/>
    <property type="project" value="UniProtKB-EC"/>
</dbReference>
<dbReference type="InterPro" id="IPR014027">
    <property type="entry name" value="UDP-Glc/GDP-Man_DH_C"/>
</dbReference>
<dbReference type="InterPro" id="IPR001732">
    <property type="entry name" value="UDP-Glc/GDP-Man_DH_N"/>
</dbReference>
<gene>
    <name evidence="13" type="ORF">D3876_04935</name>
</gene>
<dbReference type="OrthoDB" id="9803238at2"/>
<dbReference type="EMBL" id="QYUM01000002">
    <property type="protein sequence ID" value="RJF93651.1"/>
    <property type="molecule type" value="Genomic_DNA"/>
</dbReference>
<sequence>MPLYSMSAGIRHRMNISIIGTGYVGLVSGACLAQLGHKVVCVDQLTARVVRIAGGNAPFFEPGLEQLVADTVASGALSATVDLVSAVQQSEITLIAVGTPDADGHIDLSQIEAASAAIGQALKNKPEYHVVAVKSTVVPGTTDGVVRTALEHAAGKSVGAEIGLCMNPEFLREGTAIEDFMTPDRIVIGASDANAASVMQMVYAAFDCPKVVMSLRNAEFTKYASNALLATLISFSNELASLCEQTPGADAEVVMDGLHLDKRLSPVVDGHRVRPGILSYLRPSSGYGGSCLPKDVAALLAYARGKNVATPLLEAVAQVNAARTGAVLDLAEERIGAFAGQKVGVLGLAFKSGTDDLRHSPAIQLVEQLSDRGAHVTVYDPVATDLARPLLNGTVKYAGCAVEALEGGDVAIIGTAWPEWSELDWPKIRKAMRGNVIFDARNSLRTLDPPKDFILYQIGNGG</sequence>
<evidence type="ECO:0000313" key="13">
    <source>
        <dbReference type="EMBL" id="RJF93651.1"/>
    </source>
</evidence>
<dbReference type="UniPathway" id="UPA00038">
    <property type="reaction ID" value="UER00491"/>
</dbReference>
<dbReference type="SMART" id="SM00984">
    <property type="entry name" value="UDPG_MGDP_dh_C"/>
    <property type="match status" value="1"/>
</dbReference>
<dbReference type="InterPro" id="IPR017476">
    <property type="entry name" value="UDP-Glc/GDP-Man"/>
</dbReference>
<dbReference type="SUPFAM" id="SSF48179">
    <property type="entry name" value="6-phosphogluconate dehydrogenase C-terminal domain-like"/>
    <property type="match status" value="1"/>
</dbReference>
<feature type="binding site" evidence="10">
    <location>
        <position position="288"/>
    </location>
    <ligand>
        <name>substrate</name>
    </ligand>
</feature>
<feature type="binding site" evidence="11">
    <location>
        <position position="136"/>
    </location>
    <ligand>
        <name>NAD(+)</name>
        <dbReference type="ChEBI" id="CHEBI:57540"/>
    </ligand>
</feature>
<evidence type="ECO:0000256" key="10">
    <source>
        <dbReference type="PIRSR" id="PIRSR500134-2"/>
    </source>
</evidence>
<dbReference type="GO" id="GO:0000271">
    <property type="term" value="P:polysaccharide biosynthetic process"/>
    <property type="evidence" value="ECO:0007669"/>
    <property type="project" value="InterPro"/>
</dbReference>
<evidence type="ECO:0000256" key="9">
    <source>
        <dbReference type="PIRSR" id="PIRSR500134-1"/>
    </source>
</evidence>
<feature type="binding site" evidence="11">
    <location>
        <position position="173"/>
    </location>
    <ligand>
        <name>NAD(+)</name>
        <dbReference type="ChEBI" id="CHEBI:57540"/>
    </ligand>
</feature>
<comment type="similarity">
    <text evidence="2 8">Belongs to the UDP-glucose/GDP-mannose dehydrogenase family.</text>
</comment>
<comment type="caution">
    <text evidence="13">The sequence shown here is derived from an EMBL/GenBank/DDBJ whole genome shotgun (WGS) entry which is preliminary data.</text>
</comment>
<proteinExistence type="inferred from homology"/>
<dbReference type="InterPro" id="IPR036220">
    <property type="entry name" value="UDP-Glc/GDP-Man_DH_C_sf"/>
</dbReference>
<feature type="binding site" evidence="11">
    <location>
        <position position="48"/>
    </location>
    <ligand>
        <name>NAD(+)</name>
        <dbReference type="ChEBI" id="CHEBI:57540"/>
    </ligand>
</feature>
<organism evidence="13 14">
    <name type="scientific">Sphingomonas cavernae</name>
    <dbReference type="NCBI Taxonomy" id="2320861"/>
    <lineage>
        <taxon>Bacteria</taxon>
        <taxon>Pseudomonadati</taxon>
        <taxon>Pseudomonadota</taxon>
        <taxon>Alphaproteobacteria</taxon>
        <taxon>Sphingomonadales</taxon>
        <taxon>Sphingomonadaceae</taxon>
        <taxon>Sphingomonas</taxon>
    </lineage>
</organism>
<dbReference type="GO" id="GO:0051287">
    <property type="term" value="F:NAD binding"/>
    <property type="evidence" value="ECO:0007669"/>
    <property type="project" value="InterPro"/>
</dbReference>
<dbReference type="Pfam" id="PF03720">
    <property type="entry name" value="UDPG_MGDP_dh_C"/>
    <property type="match status" value="1"/>
</dbReference>
<dbReference type="PANTHER" id="PTHR43750:SF3">
    <property type="entry name" value="UDP-GLUCOSE 6-DEHYDROGENASE TUAD"/>
    <property type="match status" value="1"/>
</dbReference>
<dbReference type="EC" id="1.1.1.22" evidence="3 8"/>
<dbReference type="SUPFAM" id="SSF51735">
    <property type="entry name" value="NAD(P)-binding Rossmann-fold domains"/>
    <property type="match status" value="1"/>
</dbReference>
<dbReference type="Proteomes" id="UP000286100">
    <property type="component" value="Unassembled WGS sequence"/>
</dbReference>
<evidence type="ECO:0000256" key="4">
    <source>
        <dbReference type="ARBA" id="ARBA00015132"/>
    </source>
</evidence>
<dbReference type="NCBIfam" id="TIGR03026">
    <property type="entry name" value="NDP-sugDHase"/>
    <property type="match status" value="1"/>
</dbReference>
<keyword evidence="6 8" id="KW-0520">NAD</keyword>
<comment type="pathway">
    <text evidence="1">Nucleotide-sugar biosynthesis; UDP-alpha-D-glucuronate biosynthesis; UDP-alpha-D-glucuronate from UDP-alpha-D-glucose: step 1/1.</text>
</comment>
<dbReference type="PIRSF" id="PIRSF500134">
    <property type="entry name" value="UDPglc_DH_bac"/>
    <property type="match status" value="1"/>
</dbReference>
<evidence type="ECO:0000256" key="7">
    <source>
        <dbReference type="ARBA" id="ARBA00047473"/>
    </source>
</evidence>
<feature type="binding site" evidence="10">
    <location>
        <position position="351"/>
    </location>
    <ligand>
        <name>substrate</name>
    </ligand>
</feature>
<feature type="binding site" evidence="10">
    <location>
        <position position="222"/>
    </location>
    <ligand>
        <name>substrate</name>
    </ligand>
</feature>
<accession>A0A418WR15</accession>
<feature type="binding site" evidence="10">
    <location>
        <begin position="280"/>
        <end position="284"/>
    </location>
    <ligand>
        <name>substrate</name>
    </ligand>
</feature>
<dbReference type="Gene3D" id="3.40.50.720">
    <property type="entry name" value="NAD(P)-binding Rossmann-like Domain"/>
    <property type="match status" value="2"/>
</dbReference>
<feature type="binding site" evidence="11">
    <location>
        <position position="294"/>
    </location>
    <ligand>
        <name>NAD(+)</name>
        <dbReference type="ChEBI" id="CHEBI:57540"/>
    </ligand>
</feature>
<dbReference type="PIRSF" id="PIRSF000124">
    <property type="entry name" value="UDPglc_GDPman_dh"/>
    <property type="match status" value="1"/>
</dbReference>